<keyword evidence="2 6" id="KW-0812">Transmembrane</keyword>
<feature type="domain" description="Rhodopsin" evidence="7">
    <location>
        <begin position="37"/>
        <end position="277"/>
    </location>
</feature>
<evidence type="ECO:0000256" key="5">
    <source>
        <dbReference type="ARBA" id="ARBA00038359"/>
    </source>
</evidence>
<dbReference type="Proteomes" id="UP000481861">
    <property type="component" value="Unassembled WGS sequence"/>
</dbReference>
<comment type="caution">
    <text evidence="8">The sequence shown here is derived from an EMBL/GenBank/DDBJ whole genome shotgun (WGS) entry which is preliminary data.</text>
</comment>
<dbReference type="PANTHER" id="PTHR33048:SF47">
    <property type="entry name" value="INTEGRAL MEMBRANE PROTEIN-RELATED"/>
    <property type="match status" value="1"/>
</dbReference>
<dbReference type="Pfam" id="PF20684">
    <property type="entry name" value="Fung_rhodopsin"/>
    <property type="match status" value="1"/>
</dbReference>
<evidence type="ECO:0000256" key="3">
    <source>
        <dbReference type="ARBA" id="ARBA00022989"/>
    </source>
</evidence>
<evidence type="ECO:0000256" key="1">
    <source>
        <dbReference type="ARBA" id="ARBA00004141"/>
    </source>
</evidence>
<feature type="transmembrane region" description="Helical" evidence="6">
    <location>
        <begin position="134"/>
        <end position="158"/>
    </location>
</feature>
<feature type="transmembrane region" description="Helical" evidence="6">
    <location>
        <begin position="20"/>
        <end position="39"/>
    </location>
</feature>
<feature type="transmembrane region" description="Helical" evidence="6">
    <location>
        <begin position="178"/>
        <end position="201"/>
    </location>
</feature>
<comment type="subcellular location">
    <subcellularLocation>
        <location evidence="1">Membrane</location>
        <topology evidence="1">Multi-pass membrane protein</topology>
    </subcellularLocation>
</comment>
<accession>A0A7C8MDT7</accession>
<dbReference type="InterPro" id="IPR052337">
    <property type="entry name" value="SAT4-like"/>
</dbReference>
<evidence type="ECO:0000256" key="4">
    <source>
        <dbReference type="ARBA" id="ARBA00023136"/>
    </source>
</evidence>
<keyword evidence="9" id="KW-1185">Reference proteome</keyword>
<protein>
    <recommendedName>
        <fullName evidence="7">Rhodopsin domain-containing protein</fullName>
    </recommendedName>
</protein>
<keyword evidence="3 6" id="KW-1133">Transmembrane helix</keyword>
<feature type="transmembrane region" description="Helical" evidence="6">
    <location>
        <begin position="213"/>
        <end position="233"/>
    </location>
</feature>
<organism evidence="8 9">
    <name type="scientific">Massariosphaeria phaeospora</name>
    <dbReference type="NCBI Taxonomy" id="100035"/>
    <lineage>
        <taxon>Eukaryota</taxon>
        <taxon>Fungi</taxon>
        <taxon>Dikarya</taxon>
        <taxon>Ascomycota</taxon>
        <taxon>Pezizomycotina</taxon>
        <taxon>Dothideomycetes</taxon>
        <taxon>Pleosporomycetidae</taxon>
        <taxon>Pleosporales</taxon>
        <taxon>Pleosporales incertae sedis</taxon>
        <taxon>Massariosphaeria</taxon>
    </lineage>
</organism>
<dbReference type="InterPro" id="IPR049326">
    <property type="entry name" value="Rhodopsin_dom_fungi"/>
</dbReference>
<evidence type="ECO:0000313" key="8">
    <source>
        <dbReference type="EMBL" id="KAF2875816.1"/>
    </source>
</evidence>
<evidence type="ECO:0000259" key="7">
    <source>
        <dbReference type="Pfam" id="PF20684"/>
    </source>
</evidence>
<dbReference type="EMBL" id="JAADJZ010000004">
    <property type="protein sequence ID" value="KAF2875816.1"/>
    <property type="molecule type" value="Genomic_DNA"/>
</dbReference>
<sequence length="339" mass="38125">MDGHQVYTKEYLEADRLPTLLTNCVVTSVLCFLCLVLRVTSSRIKNKKLWLDDYAAIIAWICTIPNFVVFGMWVRLGYGKHIGVALEMDLNTVENFLITTFIVKLTYVLSLSFSRLSMTAFLWTIFKTTTMRPYLIFMTALTSFVGVAALLVSLFSCIPVQGQWKYMLPENKCVEGTALYLILGIPNMVLDVALIILPIPYIAGLRISFSRKIMVALTFLVAGITLVIASVRFSTAFAKFDHRDVSWDFAPVMHWFILEINSGIISVCLPACAPIVRMFGAKLRGCQPGRQSSFNGVELLDDSQGKKRDGDKSTMDSVSIFKQDRFRDLIVREPHLNSA</sequence>
<feature type="transmembrane region" description="Helical" evidence="6">
    <location>
        <begin position="96"/>
        <end position="113"/>
    </location>
</feature>
<dbReference type="AlphaFoldDB" id="A0A7C8MDT7"/>
<evidence type="ECO:0000313" key="9">
    <source>
        <dbReference type="Proteomes" id="UP000481861"/>
    </source>
</evidence>
<evidence type="ECO:0000256" key="2">
    <source>
        <dbReference type="ARBA" id="ARBA00022692"/>
    </source>
</evidence>
<feature type="transmembrane region" description="Helical" evidence="6">
    <location>
        <begin position="253"/>
        <end position="276"/>
    </location>
</feature>
<dbReference type="GO" id="GO:0016020">
    <property type="term" value="C:membrane"/>
    <property type="evidence" value="ECO:0007669"/>
    <property type="project" value="UniProtKB-SubCell"/>
</dbReference>
<comment type="similarity">
    <text evidence="5">Belongs to the SAT4 family.</text>
</comment>
<dbReference type="OrthoDB" id="5417844at2759"/>
<keyword evidence="4 6" id="KW-0472">Membrane</keyword>
<evidence type="ECO:0000256" key="6">
    <source>
        <dbReference type="SAM" id="Phobius"/>
    </source>
</evidence>
<name>A0A7C8MDT7_9PLEO</name>
<feature type="transmembrane region" description="Helical" evidence="6">
    <location>
        <begin position="51"/>
        <end position="76"/>
    </location>
</feature>
<dbReference type="PANTHER" id="PTHR33048">
    <property type="entry name" value="PTH11-LIKE INTEGRAL MEMBRANE PROTEIN (AFU_ORTHOLOGUE AFUA_5G11245)"/>
    <property type="match status" value="1"/>
</dbReference>
<proteinExistence type="inferred from homology"/>
<gene>
    <name evidence="8" type="ORF">BDV95DRAFT_282286</name>
</gene>
<reference evidence="8 9" key="1">
    <citation type="submission" date="2020-01" db="EMBL/GenBank/DDBJ databases">
        <authorList>
            <consortium name="DOE Joint Genome Institute"/>
            <person name="Haridas S."/>
            <person name="Albert R."/>
            <person name="Binder M."/>
            <person name="Bloem J."/>
            <person name="Labutti K."/>
            <person name="Salamov A."/>
            <person name="Andreopoulos B."/>
            <person name="Baker S.E."/>
            <person name="Barry K."/>
            <person name="Bills G."/>
            <person name="Bluhm B.H."/>
            <person name="Cannon C."/>
            <person name="Castanera R."/>
            <person name="Culley D.E."/>
            <person name="Daum C."/>
            <person name="Ezra D."/>
            <person name="Gonzalez J.B."/>
            <person name="Henrissat B."/>
            <person name="Kuo A."/>
            <person name="Liang C."/>
            <person name="Lipzen A."/>
            <person name="Lutzoni F."/>
            <person name="Magnuson J."/>
            <person name="Mondo S."/>
            <person name="Nolan M."/>
            <person name="Ohm R."/>
            <person name="Pangilinan J."/>
            <person name="Park H.-J.H."/>
            <person name="Ramirez L."/>
            <person name="Alfaro M."/>
            <person name="Sun H."/>
            <person name="Tritt A."/>
            <person name="Yoshinaga Y."/>
            <person name="Zwiers L.-H.L."/>
            <person name="Turgeon B.G."/>
            <person name="Goodwin S.B."/>
            <person name="Spatafora J.W."/>
            <person name="Crous P.W."/>
            <person name="Grigoriev I.V."/>
        </authorList>
    </citation>
    <scope>NUCLEOTIDE SEQUENCE [LARGE SCALE GENOMIC DNA]</scope>
    <source>
        <strain evidence="8 9">CBS 611.86</strain>
    </source>
</reference>